<dbReference type="SMART" id="SM00271">
    <property type="entry name" value="DnaJ"/>
    <property type="match status" value="1"/>
</dbReference>
<dbReference type="EMBL" id="MN740044">
    <property type="protein sequence ID" value="QHT85770.1"/>
    <property type="molecule type" value="Genomic_DNA"/>
</dbReference>
<name>A0A6C0HZG9_9ZZZZ</name>
<organism evidence="3">
    <name type="scientific">viral metagenome</name>
    <dbReference type="NCBI Taxonomy" id="1070528"/>
    <lineage>
        <taxon>unclassified sequences</taxon>
        <taxon>metagenomes</taxon>
        <taxon>organismal metagenomes</taxon>
    </lineage>
</organism>
<dbReference type="Gene3D" id="2.60.260.20">
    <property type="entry name" value="Urease metallochaperone UreE, N-terminal domain"/>
    <property type="match status" value="2"/>
</dbReference>
<dbReference type="GO" id="GO:0051087">
    <property type="term" value="F:protein-folding chaperone binding"/>
    <property type="evidence" value="ECO:0007669"/>
    <property type="project" value="TreeGrafter"/>
</dbReference>
<dbReference type="SUPFAM" id="SSF46565">
    <property type="entry name" value="Chaperone J-domain"/>
    <property type="match status" value="1"/>
</dbReference>
<dbReference type="AlphaFoldDB" id="A0A6C0HZG9"/>
<evidence type="ECO:0000313" key="3">
    <source>
        <dbReference type="EMBL" id="QHT85770.1"/>
    </source>
</evidence>
<dbReference type="GO" id="GO:0006457">
    <property type="term" value="P:protein folding"/>
    <property type="evidence" value="ECO:0007669"/>
    <property type="project" value="InterPro"/>
</dbReference>
<reference evidence="3" key="1">
    <citation type="journal article" date="2020" name="Nature">
        <title>Giant virus diversity and host interactions through global metagenomics.</title>
        <authorList>
            <person name="Schulz F."/>
            <person name="Roux S."/>
            <person name="Paez-Espino D."/>
            <person name="Jungbluth S."/>
            <person name="Walsh D.A."/>
            <person name="Denef V.J."/>
            <person name="McMahon K.D."/>
            <person name="Konstantinidis K.T."/>
            <person name="Eloe-Fadrosh E.A."/>
            <person name="Kyrpides N.C."/>
            <person name="Woyke T."/>
        </authorList>
    </citation>
    <scope>NUCLEOTIDE SEQUENCE</scope>
    <source>
        <strain evidence="3">GVMAG-M-3300023184-182</strain>
    </source>
</reference>
<dbReference type="Gene3D" id="1.10.287.110">
    <property type="entry name" value="DnaJ domain"/>
    <property type="match status" value="1"/>
</dbReference>
<accession>A0A6C0HZG9</accession>
<dbReference type="Pfam" id="PF00226">
    <property type="entry name" value="DnaJ"/>
    <property type="match status" value="1"/>
</dbReference>
<dbReference type="InterPro" id="IPR008971">
    <property type="entry name" value="HSP40/DnaJ_pept-bd"/>
</dbReference>
<dbReference type="PROSITE" id="PS50076">
    <property type="entry name" value="DNAJ_2"/>
    <property type="match status" value="1"/>
</dbReference>
<dbReference type="PRINTS" id="PR00625">
    <property type="entry name" value="JDOMAIN"/>
</dbReference>
<sequence length="357" mass="40201">MNEYFIYKENLNIKRKLYKLYMPENYYEILGVSQDADENEIKRAYMKLSLKHHPDRNEDKEEATRRFQEISSAYETLKDKQTRQTYDHELKYGIGSGGSSMEAEMHDINNIFNMMFGGGFPGGGFPGGGFPGGGFPGHGFSMNGPYPGMGQGFPGAGMPGVHVFQMGPGMGADHIFQQLQKPAPIIKNIEIGLELAYFGGSYNIDIERNIIKNGIRVIEIETINIDIVQGITENEIIVLRNRGNMLNENIIGDIKICVNILENDTFKRIGNDLIYQKKLSLKEALCGFSLEIRHLNGKILNMNNIVNPAIIKPGYKKVVQNMGMIRNLQTGNLIIEFDLVFPDKLDQSQINILKQVL</sequence>
<keyword evidence="1" id="KW-0143">Chaperone</keyword>
<dbReference type="InterPro" id="IPR051339">
    <property type="entry name" value="DnaJ_subfamily_B"/>
</dbReference>
<dbReference type="GO" id="GO:0051082">
    <property type="term" value="F:unfolded protein binding"/>
    <property type="evidence" value="ECO:0007669"/>
    <property type="project" value="InterPro"/>
</dbReference>
<dbReference type="PANTHER" id="PTHR24078:SF553">
    <property type="entry name" value="DNAJ HOMOLOG SUBFAMILY B MEMBER 5"/>
    <property type="match status" value="1"/>
</dbReference>
<dbReference type="CDD" id="cd06257">
    <property type="entry name" value="DnaJ"/>
    <property type="match status" value="1"/>
</dbReference>
<dbReference type="InterPro" id="IPR002939">
    <property type="entry name" value="DnaJ_C"/>
</dbReference>
<dbReference type="GO" id="GO:0005829">
    <property type="term" value="C:cytosol"/>
    <property type="evidence" value="ECO:0007669"/>
    <property type="project" value="TreeGrafter"/>
</dbReference>
<dbReference type="PANTHER" id="PTHR24078">
    <property type="entry name" value="DNAJ HOMOLOG SUBFAMILY C MEMBER"/>
    <property type="match status" value="1"/>
</dbReference>
<dbReference type="SUPFAM" id="SSF49493">
    <property type="entry name" value="HSP40/DnaJ peptide-binding domain"/>
    <property type="match status" value="2"/>
</dbReference>
<evidence type="ECO:0000259" key="2">
    <source>
        <dbReference type="PROSITE" id="PS50076"/>
    </source>
</evidence>
<feature type="domain" description="J" evidence="2">
    <location>
        <begin position="25"/>
        <end position="90"/>
    </location>
</feature>
<dbReference type="InterPro" id="IPR018253">
    <property type="entry name" value="DnaJ_domain_CS"/>
</dbReference>
<dbReference type="PROSITE" id="PS00636">
    <property type="entry name" value="DNAJ_1"/>
    <property type="match status" value="1"/>
</dbReference>
<proteinExistence type="predicted"/>
<dbReference type="FunFam" id="2.60.260.20:FF:000013">
    <property type="entry name" value="DnaJ subfamily B member 11"/>
    <property type="match status" value="1"/>
</dbReference>
<dbReference type="InterPro" id="IPR036869">
    <property type="entry name" value="J_dom_sf"/>
</dbReference>
<protein>
    <recommendedName>
        <fullName evidence="2">J domain-containing protein</fullName>
    </recommendedName>
</protein>
<dbReference type="Pfam" id="PF01556">
    <property type="entry name" value="DnaJ_C"/>
    <property type="match status" value="1"/>
</dbReference>
<dbReference type="CDD" id="cd10747">
    <property type="entry name" value="DnaJ_C"/>
    <property type="match status" value="1"/>
</dbReference>
<evidence type="ECO:0000256" key="1">
    <source>
        <dbReference type="ARBA" id="ARBA00023186"/>
    </source>
</evidence>
<dbReference type="InterPro" id="IPR001623">
    <property type="entry name" value="DnaJ_domain"/>
</dbReference>